<proteinExistence type="predicted"/>
<feature type="region of interest" description="Disordered" evidence="1">
    <location>
        <begin position="1"/>
        <end position="20"/>
    </location>
</feature>
<organism evidence="2 3">
    <name type="scientific">Saguinus oedipus</name>
    <name type="common">Cotton-top tamarin</name>
    <name type="synonym">Oedipomidas oedipus</name>
    <dbReference type="NCBI Taxonomy" id="9490"/>
    <lineage>
        <taxon>Eukaryota</taxon>
        <taxon>Metazoa</taxon>
        <taxon>Chordata</taxon>
        <taxon>Craniata</taxon>
        <taxon>Vertebrata</taxon>
        <taxon>Euteleostomi</taxon>
        <taxon>Mammalia</taxon>
        <taxon>Eutheria</taxon>
        <taxon>Euarchontoglires</taxon>
        <taxon>Primates</taxon>
        <taxon>Haplorrhini</taxon>
        <taxon>Platyrrhini</taxon>
        <taxon>Cebidae</taxon>
        <taxon>Callitrichinae</taxon>
        <taxon>Saguinus</taxon>
    </lineage>
</organism>
<dbReference type="Proteomes" id="UP001266305">
    <property type="component" value="Unassembled WGS sequence"/>
</dbReference>
<accession>A0ABQ9U3N9</accession>
<feature type="non-terminal residue" evidence="2">
    <location>
        <position position="62"/>
    </location>
</feature>
<comment type="caution">
    <text evidence="2">The sequence shown here is derived from an EMBL/GenBank/DDBJ whole genome shotgun (WGS) entry which is preliminary data.</text>
</comment>
<protein>
    <submittedName>
        <fullName evidence="2">Uncharacterized protein</fullName>
    </submittedName>
</protein>
<dbReference type="EMBL" id="JASSZA010000016">
    <property type="protein sequence ID" value="KAK2090967.1"/>
    <property type="molecule type" value="Genomic_DNA"/>
</dbReference>
<sequence>MEKETPDTDTAAPQTPPTEHFCPLLTSQEDDIHLDEVVHVLESRPQPLRRALVVTAVLCTIS</sequence>
<evidence type="ECO:0000256" key="1">
    <source>
        <dbReference type="SAM" id="MobiDB-lite"/>
    </source>
</evidence>
<reference evidence="2 3" key="1">
    <citation type="submission" date="2023-05" db="EMBL/GenBank/DDBJ databases">
        <title>B98-5 Cell Line De Novo Hybrid Assembly: An Optical Mapping Approach.</title>
        <authorList>
            <person name="Kananen K."/>
            <person name="Auerbach J.A."/>
            <person name="Kautto E."/>
            <person name="Blachly J.S."/>
        </authorList>
    </citation>
    <scope>NUCLEOTIDE SEQUENCE [LARGE SCALE GENOMIC DNA]</scope>
    <source>
        <strain evidence="2">B95-8</strain>
        <tissue evidence="2">Cell line</tissue>
    </source>
</reference>
<gene>
    <name evidence="2" type="ORF">P7K49_030251</name>
</gene>
<keyword evidence="3" id="KW-1185">Reference proteome</keyword>
<evidence type="ECO:0000313" key="3">
    <source>
        <dbReference type="Proteomes" id="UP001266305"/>
    </source>
</evidence>
<name>A0ABQ9U3N9_SAGOE</name>
<evidence type="ECO:0000313" key="2">
    <source>
        <dbReference type="EMBL" id="KAK2090967.1"/>
    </source>
</evidence>